<dbReference type="InterPro" id="IPR011989">
    <property type="entry name" value="ARM-like"/>
</dbReference>
<dbReference type="PANTHER" id="PTHR14418:SF5">
    <property type="entry name" value="CONDENSIN COMPLEX SUBUNIT 3"/>
    <property type="match status" value="1"/>
</dbReference>
<proteinExistence type="predicted"/>
<evidence type="ECO:0000313" key="2">
    <source>
        <dbReference type="Proteomes" id="UP000008237"/>
    </source>
</evidence>
<keyword evidence="2" id="KW-1185">Reference proteome</keyword>
<protein>
    <submittedName>
        <fullName evidence="1">Condensin complex subunit 3</fullName>
    </submittedName>
</protein>
<dbReference type="Gene3D" id="1.25.10.10">
    <property type="entry name" value="Leucine-rich Repeat Variant"/>
    <property type="match status" value="1"/>
</dbReference>
<name>E2BW37_HARSA</name>
<evidence type="ECO:0000313" key="1">
    <source>
        <dbReference type="EMBL" id="EFN80069.1"/>
    </source>
</evidence>
<dbReference type="InParanoid" id="E2BW37"/>
<dbReference type="GO" id="GO:0007076">
    <property type="term" value="P:mitotic chromosome condensation"/>
    <property type="evidence" value="ECO:0007669"/>
    <property type="project" value="InterPro"/>
</dbReference>
<dbReference type="Proteomes" id="UP000008237">
    <property type="component" value="Unassembled WGS sequence"/>
</dbReference>
<gene>
    <name evidence="1" type="ORF">EAI_06488</name>
</gene>
<dbReference type="OrthoDB" id="27187at2759"/>
<dbReference type="GO" id="GO:0005737">
    <property type="term" value="C:cytoplasm"/>
    <property type="evidence" value="ECO:0007669"/>
    <property type="project" value="TreeGrafter"/>
</dbReference>
<dbReference type="SUPFAM" id="SSF48371">
    <property type="entry name" value="ARM repeat"/>
    <property type="match status" value="1"/>
</dbReference>
<dbReference type="GO" id="GO:0000796">
    <property type="term" value="C:condensin complex"/>
    <property type="evidence" value="ECO:0007669"/>
    <property type="project" value="InterPro"/>
</dbReference>
<dbReference type="InterPro" id="IPR016024">
    <property type="entry name" value="ARM-type_fold"/>
</dbReference>
<organism evidence="2">
    <name type="scientific">Harpegnathos saltator</name>
    <name type="common">Jerdon's jumping ant</name>
    <dbReference type="NCBI Taxonomy" id="610380"/>
    <lineage>
        <taxon>Eukaryota</taxon>
        <taxon>Metazoa</taxon>
        <taxon>Ecdysozoa</taxon>
        <taxon>Arthropoda</taxon>
        <taxon>Hexapoda</taxon>
        <taxon>Insecta</taxon>
        <taxon>Pterygota</taxon>
        <taxon>Neoptera</taxon>
        <taxon>Endopterygota</taxon>
        <taxon>Hymenoptera</taxon>
        <taxon>Apocrita</taxon>
        <taxon>Aculeata</taxon>
        <taxon>Formicoidea</taxon>
        <taxon>Formicidae</taxon>
        <taxon>Ponerinae</taxon>
        <taxon>Ponerini</taxon>
        <taxon>Harpegnathos</taxon>
    </lineage>
</organism>
<sequence>MAQEHPHIINTLEFCAGFSMSLYSCAESESIEPMKSFLNKLFTFLLSYANAVRYRICHYLTMLLNSIGDHAVIDDNLCDQITSRMIDRSMDKSLEVRAQAVFASHRLQEPSNDQCPIIEMYLFHLYKDTKPEVRRAVLATMSENQKTLLAALKKTRDIDDSMRKMAYEFISKITVSSLTIK</sequence>
<reference evidence="1 2" key="1">
    <citation type="journal article" date="2010" name="Science">
        <title>Genomic comparison of the ants Camponotus floridanus and Harpegnathos saltator.</title>
        <authorList>
            <person name="Bonasio R."/>
            <person name="Zhang G."/>
            <person name="Ye C."/>
            <person name="Mutti N.S."/>
            <person name="Fang X."/>
            <person name="Qin N."/>
            <person name="Donahue G."/>
            <person name="Yang P."/>
            <person name="Li Q."/>
            <person name="Li C."/>
            <person name="Zhang P."/>
            <person name="Huang Z."/>
            <person name="Berger S.L."/>
            <person name="Reinberg D."/>
            <person name="Wang J."/>
            <person name="Liebig J."/>
        </authorList>
    </citation>
    <scope>NUCLEOTIDE SEQUENCE [LARGE SCALE GENOMIC DNA]</scope>
    <source>
        <strain evidence="1 2">R22 G/1</strain>
    </source>
</reference>
<dbReference type="STRING" id="610380.E2BW37"/>
<dbReference type="AlphaFoldDB" id="E2BW37"/>
<dbReference type="EMBL" id="GL451091">
    <property type="protein sequence ID" value="EFN80069.1"/>
    <property type="molecule type" value="Genomic_DNA"/>
</dbReference>
<dbReference type="PANTHER" id="PTHR14418">
    <property type="entry name" value="CONDENSIN COMPLEX SUBUNIT 3-RELATED"/>
    <property type="match status" value="1"/>
</dbReference>
<dbReference type="GO" id="GO:0000793">
    <property type="term" value="C:condensed chromosome"/>
    <property type="evidence" value="ECO:0007669"/>
    <property type="project" value="TreeGrafter"/>
</dbReference>
<dbReference type="InterPro" id="IPR027165">
    <property type="entry name" value="CND3"/>
</dbReference>
<accession>E2BW37</accession>